<dbReference type="InterPro" id="IPR036812">
    <property type="entry name" value="NAD(P)_OxRdtase_dom_sf"/>
</dbReference>
<keyword evidence="4" id="KW-1185">Reference proteome</keyword>
<keyword evidence="1 3" id="KW-0560">Oxidoreductase</keyword>
<name>A0A517YH01_9BACT</name>
<dbReference type="SUPFAM" id="SSF51430">
    <property type="entry name" value="NAD(P)-linked oxidoreductase"/>
    <property type="match status" value="1"/>
</dbReference>
<dbReference type="KEGG" id="aagg:ETAA8_46320"/>
<dbReference type="EMBL" id="CP036274">
    <property type="protein sequence ID" value="QDU29520.1"/>
    <property type="molecule type" value="Genomic_DNA"/>
</dbReference>
<dbReference type="GO" id="GO:0016491">
    <property type="term" value="F:oxidoreductase activity"/>
    <property type="evidence" value="ECO:0007669"/>
    <property type="project" value="UniProtKB-KW"/>
</dbReference>
<evidence type="ECO:0000259" key="2">
    <source>
        <dbReference type="Pfam" id="PF00248"/>
    </source>
</evidence>
<dbReference type="InterPro" id="IPR020471">
    <property type="entry name" value="AKR"/>
</dbReference>
<protein>
    <submittedName>
        <fullName evidence="3">General stress protein 69</fullName>
        <ecNumber evidence="3">1.1.1.-</ecNumber>
    </submittedName>
</protein>
<feature type="domain" description="NADP-dependent oxidoreductase" evidence="2">
    <location>
        <begin position="18"/>
        <end position="310"/>
    </location>
</feature>
<sequence length="323" mass="34918">MPAPLRPLGNSGLLVSPVALGCWPIAGMTSLGVNDADSRATIHAALDAGINFLDTAYIYGTDGQSEKLIGETIAGNRDKLVIATKGGIHWDANGDRAFDGSRATLHRECRESLRRLKIDVIDLYYLHAPDPNLPIEESAAGIAELQAAGMIRAAAVSNVSVDQLRRFQAVCPVDAVQPAYNMLQRQIEADLVPYCREQNIGICIYWPLLKGLLAGKLARDHVFEAGDGRAKYPMFQGQEWQRNQDLLDDLHAIARDAGKTVPQLVVQWTIAQPGITSALCGAKRPDQILESAAALQDEITPEQLARIAAALDKRGPAITRSAV</sequence>
<accession>A0A517YH01</accession>
<dbReference type="RefSeq" id="WP_145093443.1">
    <property type="nucleotide sequence ID" value="NZ_CP036274.1"/>
</dbReference>
<dbReference type="PANTHER" id="PTHR43364">
    <property type="entry name" value="NADH-SPECIFIC METHYLGLYOXAL REDUCTASE-RELATED"/>
    <property type="match status" value="1"/>
</dbReference>
<dbReference type="Pfam" id="PF00248">
    <property type="entry name" value="Aldo_ket_red"/>
    <property type="match status" value="1"/>
</dbReference>
<dbReference type="Proteomes" id="UP000315017">
    <property type="component" value="Chromosome"/>
</dbReference>
<proteinExistence type="predicted"/>
<dbReference type="PROSITE" id="PS51257">
    <property type="entry name" value="PROKAR_LIPOPROTEIN"/>
    <property type="match status" value="1"/>
</dbReference>
<dbReference type="EC" id="1.1.1.-" evidence="3"/>
<organism evidence="3 4">
    <name type="scientific">Anatilimnocola aggregata</name>
    <dbReference type="NCBI Taxonomy" id="2528021"/>
    <lineage>
        <taxon>Bacteria</taxon>
        <taxon>Pseudomonadati</taxon>
        <taxon>Planctomycetota</taxon>
        <taxon>Planctomycetia</taxon>
        <taxon>Pirellulales</taxon>
        <taxon>Pirellulaceae</taxon>
        <taxon>Anatilimnocola</taxon>
    </lineage>
</organism>
<dbReference type="GO" id="GO:0005829">
    <property type="term" value="C:cytosol"/>
    <property type="evidence" value="ECO:0007669"/>
    <property type="project" value="TreeGrafter"/>
</dbReference>
<dbReference type="PRINTS" id="PR00069">
    <property type="entry name" value="ALDKETRDTASE"/>
</dbReference>
<evidence type="ECO:0000313" key="3">
    <source>
        <dbReference type="EMBL" id="QDU29520.1"/>
    </source>
</evidence>
<dbReference type="PANTHER" id="PTHR43364:SF4">
    <property type="entry name" value="NAD(P)-LINKED OXIDOREDUCTASE SUPERFAMILY PROTEIN"/>
    <property type="match status" value="1"/>
</dbReference>
<reference evidence="3 4" key="1">
    <citation type="submission" date="2019-02" db="EMBL/GenBank/DDBJ databases">
        <title>Deep-cultivation of Planctomycetes and their phenomic and genomic characterization uncovers novel biology.</title>
        <authorList>
            <person name="Wiegand S."/>
            <person name="Jogler M."/>
            <person name="Boedeker C."/>
            <person name="Pinto D."/>
            <person name="Vollmers J."/>
            <person name="Rivas-Marin E."/>
            <person name="Kohn T."/>
            <person name="Peeters S.H."/>
            <person name="Heuer A."/>
            <person name="Rast P."/>
            <person name="Oberbeckmann S."/>
            <person name="Bunk B."/>
            <person name="Jeske O."/>
            <person name="Meyerdierks A."/>
            <person name="Storesund J.E."/>
            <person name="Kallscheuer N."/>
            <person name="Luecker S."/>
            <person name="Lage O.M."/>
            <person name="Pohl T."/>
            <person name="Merkel B.J."/>
            <person name="Hornburger P."/>
            <person name="Mueller R.-W."/>
            <person name="Bruemmer F."/>
            <person name="Labrenz M."/>
            <person name="Spormann A.M."/>
            <person name="Op den Camp H."/>
            <person name="Overmann J."/>
            <person name="Amann R."/>
            <person name="Jetten M.S.M."/>
            <person name="Mascher T."/>
            <person name="Medema M.H."/>
            <person name="Devos D.P."/>
            <person name="Kaster A.-K."/>
            <person name="Ovreas L."/>
            <person name="Rohde M."/>
            <person name="Galperin M.Y."/>
            <person name="Jogler C."/>
        </authorList>
    </citation>
    <scope>NUCLEOTIDE SEQUENCE [LARGE SCALE GENOMIC DNA]</scope>
    <source>
        <strain evidence="3 4">ETA_A8</strain>
    </source>
</reference>
<dbReference type="Gene3D" id="3.20.20.100">
    <property type="entry name" value="NADP-dependent oxidoreductase domain"/>
    <property type="match status" value="1"/>
</dbReference>
<gene>
    <name evidence="3" type="primary">yhdN_3</name>
    <name evidence="3" type="ORF">ETAA8_46320</name>
</gene>
<evidence type="ECO:0000313" key="4">
    <source>
        <dbReference type="Proteomes" id="UP000315017"/>
    </source>
</evidence>
<dbReference type="AlphaFoldDB" id="A0A517YH01"/>
<evidence type="ECO:0000256" key="1">
    <source>
        <dbReference type="ARBA" id="ARBA00023002"/>
    </source>
</evidence>
<dbReference type="OrthoDB" id="9804790at2"/>
<dbReference type="InterPro" id="IPR050523">
    <property type="entry name" value="AKR_Detox_Biosynth"/>
</dbReference>
<dbReference type="CDD" id="cd19084">
    <property type="entry name" value="AKR_AKR11B1-like"/>
    <property type="match status" value="1"/>
</dbReference>
<dbReference type="InterPro" id="IPR023210">
    <property type="entry name" value="NADP_OxRdtase_dom"/>
</dbReference>